<reference evidence="1 2" key="1">
    <citation type="journal article" date="2014" name="J. Biotechnol.">
        <title>Complete genome sequence of the actinobacterium Actinoplanes friuliensis HAG 010964, producer of the lipopeptide antibiotic friulimycin.</title>
        <authorList>
            <person name="Ruckert C."/>
            <person name="Szczepanowski R."/>
            <person name="Albersmeier A."/>
            <person name="Goesmann A."/>
            <person name="Fischer N."/>
            <person name="Steinkamper A."/>
            <person name="Puhler A."/>
            <person name="Biener R."/>
            <person name="Schwartz D."/>
            <person name="Kalinowski J."/>
        </authorList>
    </citation>
    <scope>NUCLEOTIDE SEQUENCE [LARGE SCALE GENOMIC DNA]</scope>
    <source>
        <strain evidence="1 2">DSM 7358</strain>
    </source>
</reference>
<dbReference type="InterPro" id="IPR011990">
    <property type="entry name" value="TPR-like_helical_dom_sf"/>
</dbReference>
<dbReference type="eggNOG" id="COG3903">
    <property type="taxonomic scope" value="Bacteria"/>
</dbReference>
<protein>
    <submittedName>
        <fullName evidence="1">Putative AfsR-family transcriptional regulator</fullName>
    </submittedName>
</protein>
<name>U5W764_9ACTN</name>
<dbReference type="AlphaFoldDB" id="U5W764"/>
<dbReference type="SUPFAM" id="SSF48452">
    <property type="entry name" value="TPR-like"/>
    <property type="match status" value="1"/>
</dbReference>
<accession>U5W764</accession>
<dbReference type="HOGENOM" id="CLU_1052230_0_0_11"/>
<evidence type="ECO:0000313" key="2">
    <source>
        <dbReference type="Proteomes" id="UP000017746"/>
    </source>
</evidence>
<gene>
    <name evidence="1" type="ORF">AFR_32920</name>
</gene>
<dbReference type="KEGG" id="afs:AFR_32920"/>
<evidence type="ECO:0000313" key="1">
    <source>
        <dbReference type="EMBL" id="AGZ44842.1"/>
    </source>
</evidence>
<dbReference type="EMBL" id="CP006272">
    <property type="protein sequence ID" value="AGZ44842.1"/>
    <property type="molecule type" value="Genomic_DNA"/>
</dbReference>
<dbReference type="STRING" id="1246995.AFR_32920"/>
<sequence length="264" mass="26984">MGSGEDIRLRQARAVVEAAEEHDRALCGPDEARAVAELDALLPDLRRAVEIARDDPALIGRLAGAVHRYGYHRQLPEVLAWGLYAAGSGCAAALAAAATCAWYRGDLAGARELLASAPADPAVHEVLGALALVAGDTGTALANFRAMAVLATDDAVRASGLAAQALVLARSAHPDEAVTTGGSAWEIAEGTGNPSARAAARHALGEALGDRDPLRALALLDEAADLARSVSNRLVLDAVTSAAAAIRSGAAREQRRIGPSDAST</sequence>
<dbReference type="RefSeq" id="WP_023561179.1">
    <property type="nucleotide sequence ID" value="NC_022657.1"/>
</dbReference>
<dbReference type="Proteomes" id="UP000017746">
    <property type="component" value="Chromosome"/>
</dbReference>
<dbReference type="PATRIC" id="fig|1246995.3.peg.6662"/>
<proteinExistence type="predicted"/>
<keyword evidence="2" id="KW-1185">Reference proteome</keyword>
<organism evidence="1 2">
    <name type="scientific">Actinoplanes friuliensis DSM 7358</name>
    <dbReference type="NCBI Taxonomy" id="1246995"/>
    <lineage>
        <taxon>Bacteria</taxon>
        <taxon>Bacillati</taxon>
        <taxon>Actinomycetota</taxon>
        <taxon>Actinomycetes</taxon>
        <taxon>Micromonosporales</taxon>
        <taxon>Micromonosporaceae</taxon>
        <taxon>Actinoplanes</taxon>
    </lineage>
</organism>